<dbReference type="InterPro" id="IPR036572">
    <property type="entry name" value="Doublecortin_dom_sf"/>
</dbReference>
<dbReference type="SMART" id="SM00537">
    <property type="entry name" value="DCX"/>
    <property type="match status" value="1"/>
</dbReference>
<comment type="caution">
    <text evidence="1">Lacks conserved residue(s) required for the propagation of feature annotation.</text>
</comment>
<gene>
    <name evidence="5" type="ORF">FGIG_05465</name>
</gene>
<dbReference type="STRING" id="46835.A0A504YE63"/>
<dbReference type="Pfam" id="PF03607">
    <property type="entry name" value="DCX"/>
    <property type="match status" value="1"/>
</dbReference>
<name>A0A504YE63_FASGI</name>
<reference evidence="5 6" key="1">
    <citation type="submission" date="2019-04" db="EMBL/GenBank/DDBJ databases">
        <title>Annotation for the trematode Fasciola gigantica.</title>
        <authorList>
            <person name="Choi Y.-J."/>
        </authorList>
    </citation>
    <scope>NUCLEOTIDE SEQUENCE [LARGE SCALE GENOMIC DNA]</scope>
    <source>
        <strain evidence="5">Uganda_cow_1</strain>
    </source>
</reference>
<evidence type="ECO:0000256" key="1">
    <source>
        <dbReference type="PROSITE-ProRule" id="PRU00152"/>
    </source>
</evidence>
<dbReference type="InterPro" id="IPR052970">
    <property type="entry name" value="Inner_ear_hair_cell_LOXHD"/>
</dbReference>
<dbReference type="Gene3D" id="3.10.20.230">
    <property type="entry name" value="Doublecortin domain"/>
    <property type="match status" value="1"/>
</dbReference>
<organism evidence="5 6">
    <name type="scientific">Fasciola gigantica</name>
    <name type="common">Giant liver fluke</name>
    <dbReference type="NCBI Taxonomy" id="46835"/>
    <lineage>
        <taxon>Eukaryota</taxon>
        <taxon>Metazoa</taxon>
        <taxon>Spiralia</taxon>
        <taxon>Lophotrochozoa</taxon>
        <taxon>Platyhelminthes</taxon>
        <taxon>Trematoda</taxon>
        <taxon>Digenea</taxon>
        <taxon>Plagiorchiida</taxon>
        <taxon>Echinostomata</taxon>
        <taxon>Echinostomatoidea</taxon>
        <taxon>Fasciolidae</taxon>
        <taxon>Fasciola</taxon>
    </lineage>
</organism>
<evidence type="ECO:0000313" key="5">
    <source>
        <dbReference type="EMBL" id="TPP59434.1"/>
    </source>
</evidence>
<dbReference type="PROSITE" id="PS50309">
    <property type="entry name" value="DC"/>
    <property type="match status" value="1"/>
</dbReference>
<dbReference type="SUPFAM" id="SSF49723">
    <property type="entry name" value="Lipase/lipooxygenase domain (PLAT/LH2 domain)"/>
    <property type="match status" value="2"/>
</dbReference>
<feature type="region of interest" description="Disordered" evidence="2">
    <location>
        <begin position="32"/>
        <end position="66"/>
    </location>
</feature>
<evidence type="ECO:0000313" key="6">
    <source>
        <dbReference type="Proteomes" id="UP000316759"/>
    </source>
</evidence>
<feature type="region of interest" description="Disordered" evidence="2">
    <location>
        <begin position="208"/>
        <end position="232"/>
    </location>
</feature>
<protein>
    <recommendedName>
        <fullName evidence="7">PLAT domain-containing protein</fullName>
    </recommendedName>
</protein>
<dbReference type="Proteomes" id="UP000316759">
    <property type="component" value="Unassembled WGS sequence"/>
</dbReference>
<evidence type="ECO:0008006" key="7">
    <source>
        <dbReference type="Google" id="ProtNLM"/>
    </source>
</evidence>
<feature type="region of interest" description="Disordered" evidence="2">
    <location>
        <begin position="467"/>
        <end position="496"/>
    </location>
</feature>
<feature type="domain" description="PLAT" evidence="3">
    <location>
        <begin position="518"/>
        <end position="663"/>
    </location>
</feature>
<sequence>MSDDLKLLIGNKGDYPIPARNYVNFSPDANAQVYSENRPNQGERQPRPIYRTQNNKNDSSAMVRSPSHSSVKKAFFYQDGDLNGQTIRLAIHPNRYRSLEALLGDLTEKMPKLASGARSIFTPRGRDKIRSLTDLKNNGYYICSERTNNPRGVQMGRSMPPWRWGTQEYSRSVRKTVDLPTHVRLVPRNEKDPRLSEKFGCPGAMEVNRTAKSRAVSSTTDRSNSDSVSPEYHDGLISTDEAVLDESKQICVRLDGTPRIRRTILIRRRLVRNMSQVLHELITWKVLITSAKAHPETQEPYLIACSSNIVLTVCGRYQTAQSVLLRSAYVRTLRDSSNEEMTEKINSPRGVRSDKQCDIPFQPGSTDRFDIMLTNITEIYKIRLSHDGSGRSPEWLPAQITMRLLNSNLPNLTVPSRVPPKLSRCSRLTEPISPGSVGSSWSSSGTELYFPCIHQADAEVCHLPAPLKPATPRAPGTRVPPKRSNSSAPPAPSFPYPRQCEFSPKLPLPPVAHTAGTVRYQMLVTTGSLWNAGTEASVNVILQGDRGDTGMRTLWDPETENYMAFARGRTSQFFLEAVFLGRLRRLSIWLDSNAVDDDGDEGADQWYLEKVLVRELRASSGLTDGITGRSAEGTGNSRGWSCFPCYQWLGMGTRPGSLKVQLIASVGSGNLSTELIESTSLINQEDTWWQSELWKFRPGTRIVFYSNVTGAPLQINESNDGQIEARSSTLGETNKKVVPAIFQVCATSAGSKRLLKPRLTVKPSGEMNGSQGSVSYPLVLHQDVERYNEKLLQSNVRTFSSVSSDSSYLCLDEALRLRVTALQIRPNSMMLAETAARQEQCSWRFDLRATGPRNSNAYWRVIKVGQRIRLFEALAWPGHYLRVANGSVNVLGSGGIDCHFRITRFRSRGFVRLSPLNDASQFLGMEDNGQVGLLSDLADEATRFYPELVKENDWKVSIATTKEARNCSVILVVYGLLANSGPILIGRSDDEDKQLFRADSTDGFMVLFENCITDQRLSFNFSGRPFGRTLNFCQYCREQVPEDLMTEPDSLPDSRQGSIVDRVNELRIGLVHYQVRLELHAEFGWTEDQSQFEPHISLVGKYGDCGRRLTPLVEPTFIKSGEADHFWLFETAIEAVYLGELTKCLLGPVDVNTTHTDAERTGPFCSRVSVSDPINQLLYFFQAGT</sequence>
<dbReference type="GO" id="GO:0035556">
    <property type="term" value="P:intracellular signal transduction"/>
    <property type="evidence" value="ECO:0007669"/>
    <property type="project" value="InterPro"/>
</dbReference>
<dbReference type="Pfam" id="PF01477">
    <property type="entry name" value="PLAT"/>
    <property type="match status" value="1"/>
</dbReference>
<dbReference type="EMBL" id="SUNJ01010726">
    <property type="protein sequence ID" value="TPP59434.1"/>
    <property type="molecule type" value="Genomic_DNA"/>
</dbReference>
<evidence type="ECO:0000259" key="4">
    <source>
        <dbReference type="PROSITE" id="PS50309"/>
    </source>
</evidence>
<dbReference type="SUPFAM" id="SSF89837">
    <property type="entry name" value="Doublecortin (DC)"/>
    <property type="match status" value="1"/>
</dbReference>
<dbReference type="OrthoDB" id="5322100at2759"/>
<proteinExistence type="predicted"/>
<dbReference type="AlphaFoldDB" id="A0A504YE63"/>
<dbReference type="PROSITE" id="PS50095">
    <property type="entry name" value="PLAT"/>
    <property type="match status" value="1"/>
</dbReference>
<dbReference type="InterPro" id="IPR001024">
    <property type="entry name" value="PLAT/LH2_dom"/>
</dbReference>
<dbReference type="InterPro" id="IPR003533">
    <property type="entry name" value="Doublecortin_dom"/>
</dbReference>
<feature type="compositionally biased region" description="Polar residues" evidence="2">
    <location>
        <begin position="32"/>
        <end position="43"/>
    </location>
</feature>
<keyword evidence="6" id="KW-1185">Reference proteome</keyword>
<feature type="compositionally biased region" description="Polar residues" evidence="2">
    <location>
        <begin position="215"/>
        <end position="228"/>
    </location>
</feature>
<dbReference type="PANTHER" id="PTHR45901">
    <property type="entry name" value="PROTEIN CBG12474"/>
    <property type="match status" value="1"/>
</dbReference>
<evidence type="ECO:0000256" key="2">
    <source>
        <dbReference type="SAM" id="MobiDB-lite"/>
    </source>
</evidence>
<evidence type="ECO:0000259" key="3">
    <source>
        <dbReference type="PROSITE" id="PS50095"/>
    </source>
</evidence>
<dbReference type="InterPro" id="IPR036392">
    <property type="entry name" value="PLAT/LH2_dom_sf"/>
</dbReference>
<feature type="domain" description="Doublecortin" evidence="4">
    <location>
        <begin position="72"/>
        <end position="144"/>
    </location>
</feature>
<accession>A0A504YE63</accession>
<feature type="compositionally biased region" description="Polar residues" evidence="2">
    <location>
        <begin position="51"/>
        <end position="66"/>
    </location>
</feature>
<dbReference type="Gene3D" id="2.60.60.20">
    <property type="entry name" value="PLAT/LH2 domain"/>
    <property type="match status" value="2"/>
</dbReference>
<comment type="caution">
    <text evidence="5">The sequence shown here is derived from an EMBL/GenBank/DDBJ whole genome shotgun (WGS) entry which is preliminary data.</text>
</comment>
<dbReference type="PANTHER" id="PTHR45901:SF7">
    <property type="entry name" value="OXYGEN-REGULATED PROTEIN 1"/>
    <property type="match status" value="1"/>
</dbReference>